<accession>W7I7L7</accession>
<evidence type="ECO:0000313" key="4">
    <source>
        <dbReference type="EMBL" id="EWC44955.1"/>
    </source>
</evidence>
<dbReference type="PANTHER" id="PTHR40633:SF1">
    <property type="entry name" value="GPI ANCHORED SERINE-THREONINE RICH PROTEIN (AFU_ORTHOLOGUE AFUA_1G03630)"/>
    <property type="match status" value="1"/>
</dbReference>
<name>W7I7L7_9PEZI</name>
<dbReference type="PANTHER" id="PTHR40633">
    <property type="entry name" value="MATRIX PROTEIN, PUTATIVE (AFU_ORTHOLOGUE AFUA_8G05410)-RELATED"/>
    <property type="match status" value="1"/>
</dbReference>
<dbReference type="EMBL" id="KI966433">
    <property type="protein sequence ID" value="EWC44955.1"/>
    <property type="molecule type" value="Genomic_DNA"/>
</dbReference>
<evidence type="ECO:0000313" key="5">
    <source>
        <dbReference type="Proteomes" id="UP000024837"/>
    </source>
</evidence>
<dbReference type="OrthoDB" id="4094614at2759"/>
<keyword evidence="2" id="KW-1133">Transmembrane helix</keyword>
<keyword evidence="5" id="KW-1185">Reference proteome</keyword>
<organism evidence="4 5">
    <name type="scientific">Drechslerella stenobrocha 248</name>
    <dbReference type="NCBI Taxonomy" id="1043628"/>
    <lineage>
        <taxon>Eukaryota</taxon>
        <taxon>Fungi</taxon>
        <taxon>Dikarya</taxon>
        <taxon>Ascomycota</taxon>
        <taxon>Pezizomycotina</taxon>
        <taxon>Orbiliomycetes</taxon>
        <taxon>Orbiliales</taxon>
        <taxon>Orbiliaceae</taxon>
        <taxon>Drechslerella</taxon>
    </lineage>
</organism>
<dbReference type="AlphaFoldDB" id="W7I7L7"/>
<feature type="region of interest" description="Disordered" evidence="1">
    <location>
        <begin position="179"/>
        <end position="271"/>
    </location>
</feature>
<keyword evidence="2" id="KW-0812">Transmembrane</keyword>
<feature type="chain" id="PRO_5005716539" description="Mid2 domain-containing protein" evidence="3">
    <location>
        <begin position="25"/>
        <end position="399"/>
    </location>
</feature>
<keyword evidence="3" id="KW-0732">Signal</keyword>
<evidence type="ECO:0000256" key="2">
    <source>
        <dbReference type="SAM" id="Phobius"/>
    </source>
</evidence>
<reference evidence="4 5" key="1">
    <citation type="submission" date="2013-05" db="EMBL/GenBank/DDBJ databases">
        <title>Drechslerella stenobrocha genome reveals carnivorous origination and mechanical trapping mechanism of predatory fungi.</title>
        <authorList>
            <person name="Liu X."/>
            <person name="Zhang W."/>
            <person name="Liu K."/>
        </authorList>
    </citation>
    <scope>NUCLEOTIDE SEQUENCE [LARGE SCALE GENOMIC DNA]</scope>
    <source>
        <strain evidence="4 5">248</strain>
    </source>
</reference>
<proteinExistence type="predicted"/>
<dbReference type="InterPro" id="IPR052982">
    <property type="entry name" value="SRP1/TIP1-like"/>
</dbReference>
<evidence type="ECO:0008006" key="6">
    <source>
        <dbReference type="Google" id="ProtNLM"/>
    </source>
</evidence>
<evidence type="ECO:0000256" key="3">
    <source>
        <dbReference type="SAM" id="SignalP"/>
    </source>
</evidence>
<dbReference type="CDD" id="cd12087">
    <property type="entry name" value="TM_EGFR-like"/>
    <property type="match status" value="1"/>
</dbReference>
<sequence>MRFAFVPSILSLAAFAAAPRSAHAQAPAGVENNENVFIRPSAADVVAVASQPFDLQWTPSANPGTITIVLVKGAPPGQVVETVAQSIPNTGNFQWVPQLSLEGLQTMPADQGYGFKIINDISGNFGVSQNFKLDSPGSTFNPAVSSAPLSESPATATAEIASTESTLLTSATSISSEDLSSSVVSSTDIPTTTATDISSSTADPTTSDSSTITESTSESTSESQTSTTPTTLSTVELTSSTLSTVVSPTSKPSFTSSTAAETTSASGSAATETSAPAAAGGQLGAPAIAGITAGVVGGIALIIVAVFLIRRRKQTANQRLVGSTPAAAPSKYDRDFQMMERRARHRPTSSFGFNTSRSDASGGIGGLATGAAIRGTAGHGWARGFEGRFVFFDHSPTFS</sequence>
<dbReference type="Proteomes" id="UP000024837">
    <property type="component" value="Unassembled WGS sequence"/>
</dbReference>
<keyword evidence="2" id="KW-0472">Membrane</keyword>
<feature type="transmembrane region" description="Helical" evidence="2">
    <location>
        <begin position="287"/>
        <end position="309"/>
    </location>
</feature>
<feature type="signal peptide" evidence="3">
    <location>
        <begin position="1"/>
        <end position="24"/>
    </location>
</feature>
<protein>
    <recommendedName>
        <fullName evidence="6">Mid2 domain-containing protein</fullName>
    </recommendedName>
</protein>
<evidence type="ECO:0000256" key="1">
    <source>
        <dbReference type="SAM" id="MobiDB-lite"/>
    </source>
</evidence>
<gene>
    <name evidence="4" type="ORF">DRE_01014</name>
</gene>
<dbReference type="HOGENOM" id="CLU_746002_0_0_1"/>